<reference evidence="2" key="1">
    <citation type="journal article" date="2023" name="Front. Plant Sci.">
        <title>Chromosomal-level genome assembly of Melastoma candidum provides insights into trichome evolution.</title>
        <authorList>
            <person name="Zhong Y."/>
            <person name="Wu W."/>
            <person name="Sun C."/>
            <person name="Zou P."/>
            <person name="Liu Y."/>
            <person name="Dai S."/>
            <person name="Zhou R."/>
        </authorList>
    </citation>
    <scope>NUCLEOTIDE SEQUENCE [LARGE SCALE GENOMIC DNA]</scope>
</reference>
<evidence type="ECO:0000313" key="2">
    <source>
        <dbReference type="Proteomes" id="UP001057402"/>
    </source>
</evidence>
<gene>
    <name evidence="1" type="ORF">MLD38_021480</name>
</gene>
<organism evidence="1 2">
    <name type="scientific">Melastoma candidum</name>
    <dbReference type="NCBI Taxonomy" id="119954"/>
    <lineage>
        <taxon>Eukaryota</taxon>
        <taxon>Viridiplantae</taxon>
        <taxon>Streptophyta</taxon>
        <taxon>Embryophyta</taxon>
        <taxon>Tracheophyta</taxon>
        <taxon>Spermatophyta</taxon>
        <taxon>Magnoliopsida</taxon>
        <taxon>eudicotyledons</taxon>
        <taxon>Gunneridae</taxon>
        <taxon>Pentapetalae</taxon>
        <taxon>rosids</taxon>
        <taxon>malvids</taxon>
        <taxon>Myrtales</taxon>
        <taxon>Melastomataceae</taxon>
        <taxon>Melastomatoideae</taxon>
        <taxon>Melastomateae</taxon>
        <taxon>Melastoma</taxon>
    </lineage>
</organism>
<accession>A0ACB9QGA7</accession>
<dbReference type="EMBL" id="CM042885">
    <property type="protein sequence ID" value="KAI4365500.1"/>
    <property type="molecule type" value="Genomic_DNA"/>
</dbReference>
<proteinExistence type="predicted"/>
<protein>
    <submittedName>
        <fullName evidence="1">Uncharacterized protein</fullName>
    </submittedName>
</protein>
<comment type="caution">
    <text evidence="1">The sequence shown here is derived from an EMBL/GenBank/DDBJ whole genome shotgun (WGS) entry which is preliminary data.</text>
</comment>
<name>A0ACB9QGA7_9MYRT</name>
<evidence type="ECO:0000313" key="1">
    <source>
        <dbReference type="EMBL" id="KAI4365500.1"/>
    </source>
</evidence>
<keyword evidence="2" id="KW-1185">Reference proteome</keyword>
<sequence length="389" mass="42272">MEEVVIVGAGIAGLATAVALKRVGVQALVLEKAPGLRSTGAAINLMPNAWLALDALCVSHKLTPLYHPITKDAKPLTGTHARCVHRKALLEALAEELPKDAIRCSSKLISVEHGSVDPPCYVLLLEDGSTIMAKAVIGCDGVHSMIARKLGLRPPIWSGRSSARGLSAFPEGHGLSHGNLQFVDLGRRGGLVSINDNEIYWFLTCRDPNQSKGIDWARSPASIKEEVIAELAKGFPEVYLDVVRRCDPSTLTWTPLMLRLPWDILFGNISDGNMTVAGDALHPMTPDLGQGGGLALEDAVVLGRHIGLSVDNQGKISARDLGRSLRGYARERRWRAAAVVGASYFSGWVQVAGSRWWHKLLQLIFYGIFLQQILRVMQYDCGKLPRKAN</sequence>
<dbReference type="Proteomes" id="UP001057402">
    <property type="component" value="Chromosome 6"/>
</dbReference>